<reference evidence="2 3" key="2">
    <citation type="submission" date="2018-04" db="EMBL/GenBank/DDBJ databases">
        <title>Thauera lacus sp. nov., isolated from an saline lake in Inner Mongolia, China.</title>
        <authorList>
            <person name="Liang Q.-Y."/>
        </authorList>
    </citation>
    <scope>NUCLEOTIDE SEQUENCE [LARGE SCALE GENOMIC DNA]</scope>
    <source>
        <strain evidence="2 3">D20</strain>
    </source>
</reference>
<dbReference type="AlphaFoldDB" id="A0A2T4IET6"/>
<gene>
    <name evidence="2" type="primary">tssE</name>
    <name evidence="2" type="ORF">C8261_10220</name>
</gene>
<dbReference type="NCBIfam" id="TIGR03357">
    <property type="entry name" value="VI_zyme"/>
    <property type="match status" value="1"/>
</dbReference>
<evidence type="ECO:0000313" key="3">
    <source>
        <dbReference type="Proteomes" id="UP000241193"/>
    </source>
</evidence>
<proteinExistence type="predicted"/>
<evidence type="ECO:0000259" key="1">
    <source>
        <dbReference type="Pfam" id="PF04965"/>
    </source>
</evidence>
<dbReference type="InterPro" id="IPR007048">
    <property type="entry name" value="IraD/Gp25-like"/>
</dbReference>
<dbReference type="SUPFAM" id="SSF160719">
    <property type="entry name" value="gpW/gp25-like"/>
    <property type="match status" value="1"/>
</dbReference>
<accession>A0A2T4IET6</accession>
<keyword evidence="3" id="KW-1185">Reference proteome</keyword>
<dbReference type="EMBL" id="PZKC01000007">
    <property type="protein sequence ID" value="PTD96285.1"/>
    <property type="molecule type" value="Genomic_DNA"/>
</dbReference>
<protein>
    <submittedName>
        <fullName evidence="2">Type VI secretion system baseplate subunit TssE</fullName>
    </submittedName>
</protein>
<name>A0A2T4IET6_9RHOO</name>
<dbReference type="RefSeq" id="WP_107493605.1">
    <property type="nucleotide sequence ID" value="NZ_PZKC01000007.1"/>
</dbReference>
<comment type="caution">
    <text evidence="2">The sequence shown here is derived from an EMBL/GenBank/DDBJ whole genome shotgun (WGS) entry which is preliminary data.</text>
</comment>
<dbReference type="Gene3D" id="3.10.450.40">
    <property type="match status" value="1"/>
</dbReference>
<feature type="domain" description="IraD/Gp25-like" evidence="1">
    <location>
        <begin position="29"/>
        <end position="129"/>
    </location>
</feature>
<dbReference type="PANTHER" id="PTHR38595">
    <property type="entry name" value="CYTOPLASMIC PROTEIN-RELATED"/>
    <property type="match status" value="1"/>
</dbReference>
<dbReference type="Proteomes" id="UP000241193">
    <property type="component" value="Unassembled WGS sequence"/>
</dbReference>
<organism evidence="2 3">
    <name type="scientific">Pseudothauera lacus</name>
    <dbReference type="NCBI Taxonomy" id="2136175"/>
    <lineage>
        <taxon>Bacteria</taxon>
        <taxon>Pseudomonadati</taxon>
        <taxon>Pseudomonadota</taxon>
        <taxon>Betaproteobacteria</taxon>
        <taxon>Rhodocyclales</taxon>
        <taxon>Zoogloeaceae</taxon>
        <taxon>Pseudothauera</taxon>
    </lineage>
</organism>
<dbReference type="PANTHER" id="PTHR38595:SF1">
    <property type="entry name" value="TYPE VI SECRETION SYSTEM COMPONENT TSSE1"/>
    <property type="match status" value="1"/>
</dbReference>
<dbReference type="InterPro" id="IPR017737">
    <property type="entry name" value="TssE1-like"/>
</dbReference>
<dbReference type="OrthoDB" id="119583at2"/>
<dbReference type="InterPro" id="IPR053176">
    <property type="entry name" value="T6SS_TssE1-like"/>
</dbReference>
<sequence length="159" mass="17899">MKGFEPTLFDKLFDDSPMTPVRWRLSVDQLKDSVARDLEALLNTRSIFDEALAEAFPETSASLFSYGLGDFASLSLSSVHDRAHICRALERAIAHHEPRLQNVQVMLELDRRSVSALYFSIKALLVVRPAQEPVSFDALLHPTRLQYSVSKQRARATVA</sequence>
<evidence type="ECO:0000313" key="2">
    <source>
        <dbReference type="EMBL" id="PTD96285.1"/>
    </source>
</evidence>
<dbReference type="Pfam" id="PF04965">
    <property type="entry name" value="GPW_gp25"/>
    <property type="match status" value="1"/>
</dbReference>
<reference evidence="2 3" key="1">
    <citation type="submission" date="2018-03" db="EMBL/GenBank/DDBJ databases">
        <authorList>
            <person name="Keele B.F."/>
        </authorList>
    </citation>
    <scope>NUCLEOTIDE SEQUENCE [LARGE SCALE GENOMIC DNA]</scope>
    <source>
        <strain evidence="2 3">D20</strain>
    </source>
</reference>